<feature type="chain" id="PRO_5034221044" description="Lipoprotein" evidence="1">
    <location>
        <begin position="20"/>
        <end position="205"/>
    </location>
</feature>
<dbReference type="EMBL" id="AP019782">
    <property type="protein sequence ID" value="BBL70347.1"/>
    <property type="molecule type" value="Genomic_DNA"/>
</dbReference>
<proteinExistence type="predicted"/>
<organism evidence="2 3">
    <name type="scientific">Methylogaea oryzae</name>
    <dbReference type="NCBI Taxonomy" id="1295382"/>
    <lineage>
        <taxon>Bacteria</taxon>
        <taxon>Pseudomonadati</taxon>
        <taxon>Pseudomonadota</taxon>
        <taxon>Gammaproteobacteria</taxon>
        <taxon>Methylococcales</taxon>
        <taxon>Methylococcaceae</taxon>
        <taxon>Methylogaea</taxon>
    </lineage>
</organism>
<dbReference type="AlphaFoldDB" id="A0A8D4VPM1"/>
<feature type="signal peptide" evidence="1">
    <location>
        <begin position="1"/>
        <end position="19"/>
    </location>
</feature>
<evidence type="ECO:0008006" key="4">
    <source>
        <dbReference type="Google" id="ProtNLM"/>
    </source>
</evidence>
<name>A0A8D4VPM1_9GAMM</name>
<reference evidence="2" key="1">
    <citation type="submission" date="2019-06" db="EMBL/GenBank/DDBJ databases">
        <title>Complete genome sequence of Methylogaea oryzae strain JCM16910.</title>
        <authorList>
            <person name="Asakawa S."/>
        </authorList>
    </citation>
    <scope>NUCLEOTIDE SEQUENCE</scope>
    <source>
        <strain evidence="2">E10</strain>
    </source>
</reference>
<sequence>MKMIALLFLAASLAGCAFGQKHDYTLASPALSSSSHKPLAVGVQDRRPYVLDHDKAESFVGIQRGGYGNPFDVSTQSGQPLAADMAKTLASALGDATTVPISPNQSRADAVRALQSFGKPASLLLTLREWKVDTMIGATLHYDVTMEAIAADGSVLAEKSTRGKDDIGSSAWNPTGMAEKAAPAAFKRKIEELFNGQISQALQAP</sequence>
<accession>A0A8D4VPM1</accession>
<protein>
    <recommendedName>
        <fullName evidence="4">Lipoprotein</fullName>
    </recommendedName>
</protein>
<dbReference type="RefSeq" id="WP_221048373.1">
    <property type="nucleotide sequence ID" value="NZ_AP019782.1"/>
</dbReference>
<evidence type="ECO:0000313" key="2">
    <source>
        <dbReference type="EMBL" id="BBL70347.1"/>
    </source>
</evidence>
<dbReference type="PROSITE" id="PS51257">
    <property type="entry name" value="PROKAR_LIPOPROTEIN"/>
    <property type="match status" value="1"/>
</dbReference>
<dbReference type="KEGG" id="moz:MoryE10_09530"/>
<evidence type="ECO:0000256" key="1">
    <source>
        <dbReference type="SAM" id="SignalP"/>
    </source>
</evidence>
<evidence type="ECO:0000313" key="3">
    <source>
        <dbReference type="Proteomes" id="UP000824988"/>
    </source>
</evidence>
<keyword evidence="3" id="KW-1185">Reference proteome</keyword>
<dbReference type="Proteomes" id="UP000824988">
    <property type="component" value="Chromosome"/>
</dbReference>
<gene>
    <name evidence="2" type="ORF">MoryE10_09530</name>
</gene>
<keyword evidence="1" id="KW-0732">Signal</keyword>